<evidence type="ECO:0000256" key="3">
    <source>
        <dbReference type="ARBA" id="ARBA00022833"/>
    </source>
</evidence>
<evidence type="ECO:0000256" key="2">
    <source>
        <dbReference type="ARBA" id="ARBA00022771"/>
    </source>
</evidence>
<reference evidence="5 6" key="1">
    <citation type="submission" date="2017-07" db="EMBL/GenBank/DDBJ databases">
        <authorList>
            <person name="Talla V."/>
            <person name="Backstrom N."/>
        </authorList>
    </citation>
    <scope>NUCLEOTIDE SEQUENCE [LARGE SCALE GENOMIC DNA]</scope>
</reference>
<feature type="domain" description="FLYWCH-type" evidence="4">
    <location>
        <begin position="43"/>
        <end position="83"/>
    </location>
</feature>
<sequence length="164" mass="18619">MDIVRKPKAVRYKCSCAITSSCNVRFDFDNMMLHAKFISLLSGAQLLLYEGHTFSKSSPTAKTVRYKCSCARTNSCKAKVVISLDGTFVRNLKGSNILLYKGYTFSKNGFIRQGGIRFACSKLLSKKCKAYIHVSKDNIFLKTFTEHNHVPPNFIVKNDVYFEF</sequence>
<keyword evidence="3" id="KW-0862">Zinc</keyword>
<keyword evidence="2" id="KW-0863">Zinc-finger</keyword>
<dbReference type="InterPro" id="IPR007588">
    <property type="entry name" value="Znf_FLYWCH"/>
</dbReference>
<dbReference type="Pfam" id="PF04500">
    <property type="entry name" value="FLYWCH"/>
    <property type="match status" value="2"/>
</dbReference>
<gene>
    <name evidence="5" type="ORF">LSINAPIS_LOCUS3476</name>
</gene>
<evidence type="ECO:0000313" key="5">
    <source>
        <dbReference type="EMBL" id="VVC90605.1"/>
    </source>
</evidence>
<protein>
    <recommendedName>
        <fullName evidence="4">FLYWCH-type domain-containing protein</fullName>
    </recommendedName>
</protein>
<keyword evidence="6" id="KW-1185">Reference proteome</keyword>
<organism evidence="5 6">
    <name type="scientific">Leptidea sinapis</name>
    <dbReference type="NCBI Taxonomy" id="189913"/>
    <lineage>
        <taxon>Eukaryota</taxon>
        <taxon>Metazoa</taxon>
        <taxon>Ecdysozoa</taxon>
        <taxon>Arthropoda</taxon>
        <taxon>Hexapoda</taxon>
        <taxon>Insecta</taxon>
        <taxon>Pterygota</taxon>
        <taxon>Neoptera</taxon>
        <taxon>Endopterygota</taxon>
        <taxon>Lepidoptera</taxon>
        <taxon>Glossata</taxon>
        <taxon>Ditrysia</taxon>
        <taxon>Papilionoidea</taxon>
        <taxon>Pieridae</taxon>
        <taxon>Dismorphiinae</taxon>
        <taxon>Leptidea</taxon>
    </lineage>
</organism>
<dbReference type="Proteomes" id="UP000324832">
    <property type="component" value="Unassembled WGS sequence"/>
</dbReference>
<feature type="domain" description="FLYWCH-type" evidence="4">
    <location>
        <begin position="88"/>
        <end position="149"/>
    </location>
</feature>
<dbReference type="EMBL" id="FZQP02000837">
    <property type="protein sequence ID" value="VVC90605.1"/>
    <property type="molecule type" value="Genomic_DNA"/>
</dbReference>
<dbReference type="AlphaFoldDB" id="A0A5E4PX62"/>
<dbReference type="Gene3D" id="2.20.25.240">
    <property type="match status" value="2"/>
</dbReference>
<proteinExistence type="predicted"/>
<accession>A0A5E4PX62</accession>
<evidence type="ECO:0000313" key="6">
    <source>
        <dbReference type="Proteomes" id="UP000324832"/>
    </source>
</evidence>
<keyword evidence="1" id="KW-0479">Metal-binding</keyword>
<evidence type="ECO:0000259" key="4">
    <source>
        <dbReference type="Pfam" id="PF04500"/>
    </source>
</evidence>
<evidence type="ECO:0000256" key="1">
    <source>
        <dbReference type="ARBA" id="ARBA00022723"/>
    </source>
</evidence>
<name>A0A5E4PX62_9NEOP</name>
<dbReference type="GO" id="GO:0008270">
    <property type="term" value="F:zinc ion binding"/>
    <property type="evidence" value="ECO:0007669"/>
    <property type="project" value="UniProtKB-KW"/>
</dbReference>